<gene>
    <name evidence="1" type="ORF">KSF_108170</name>
</gene>
<proteinExistence type="predicted"/>
<dbReference type="Proteomes" id="UP000597444">
    <property type="component" value="Unassembled WGS sequence"/>
</dbReference>
<sequence length="301" mass="33127">MSLLQLGNLAIRHGWKVVLLDPQTNRYQANLFEAAMRSSGCKQVYQLASGQSHRLPPPRAMHAFLEDVFAQEETVALSIGVNIWSQPAAARLEARKLLRYVTRAISEREPDEPRLLLLLKHPELLLAHEELPPLFALLDQAQGSLFAAARSVADFAGVGEDIVEQVSTLIMHRGSPMSDVPIRHCFKQQVFTMPDDECIVLHAGRAAHVRVNPVELDLPSLLVKPILPLPPECPEEDEQESDLDDLEEMLAEVFGPGASHTEETSAPQSSSTHHVVTLSVGGNTDQAFLRSAFSLLGRFGS</sequence>
<name>A0A8J3IRM4_9CHLR</name>
<dbReference type="AlphaFoldDB" id="A0A8J3IRM4"/>
<organism evidence="1 2">
    <name type="scientific">Reticulibacter mediterranei</name>
    <dbReference type="NCBI Taxonomy" id="2778369"/>
    <lineage>
        <taxon>Bacteria</taxon>
        <taxon>Bacillati</taxon>
        <taxon>Chloroflexota</taxon>
        <taxon>Ktedonobacteria</taxon>
        <taxon>Ktedonobacterales</taxon>
        <taxon>Reticulibacteraceae</taxon>
        <taxon>Reticulibacter</taxon>
    </lineage>
</organism>
<evidence type="ECO:0000313" key="2">
    <source>
        <dbReference type="Proteomes" id="UP000597444"/>
    </source>
</evidence>
<accession>A0A8J3IRM4</accession>
<dbReference type="EMBL" id="BNJK01000003">
    <property type="protein sequence ID" value="GHP00770.1"/>
    <property type="molecule type" value="Genomic_DNA"/>
</dbReference>
<comment type="caution">
    <text evidence="1">The sequence shown here is derived from an EMBL/GenBank/DDBJ whole genome shotgun (WGS) entry which is preliminary data.</text>
</comment>
<keyword evidence="2" id="KW-1185">Reference proteome</keyword>
<protein>
    <submittedName>
        <fullName evidence="1">Uncharacterized protein</fullName>
    </submittedName>
</protein>
<evidence type="ECO:0000313" key="1">
    <source>
        <dbReference type="EMBL" id="GHP00770.1"/>
    </source>
</evidence>
<reference evidence="1" key="1">
    <citation type="submission" date="2020-10" db="EMBL/GenBank/DDBJ databases">
        <title>Taxonomic study of unclassified bacteria belonging to the class Ktedonobacteria.</title>
        <authorList>
            <person name="Yabe S."/>
            <person name="Wang C.M."/>
            <person name="Zheng Y."/>
            <person name="Sakai Y."/>
            <person name="Cavaletti L."/>
            <person name="Monciardini P."/>
            <person name="Donadio S."/>
        </authorList>
    </citation>
    <scope>NUCLEOTIDE SEQUENCE</scope>
    <source>
        <strain evidence="1">ID150040</strain>
    </source>
</reference>